<dbReference type="AlphaFoldDB" id="A0A0W0SNW8"/>
<evidence type="ECO:0000313" key="2">
    <source>
        <dbReference type="Proteomes" id="UP000054742"/>
    </source>
</evidence>
<evidence type="ECO:0000313" key="1">
    <source>
        <dbReference type="EMBL" id="KTC85071.1"/>
    </source>
</evidence>
<dbReference type="Proteomes" id="UP000054742">
    <property type="component" value="Unassembled WGS sequence"/>
</dbReference>
<name>A0A0W0SNW8_9GAMM</name>
<sequence length="340" mass="39330">MPWSVEIIDENKYLFTNQNQNTPIKNFTLRRASSIDHILHIQCDEKGKEKIEKTFAEISAMDNELLILTDSYSPYANQGLLSRKWQIECALIAANELSSFSLEDRKIFTTFGLDHLSFEKPLSMMMIKVERNGGSFELELTRQEASETAEPTFQVTQKFTYKPAQHLCLFGKKQKINLTKNSYDLSELRNYILLLTERVDNLEKIGEDYFVVHNRVCKEVHQSSMILSFQRLKSKLDSIRKNITALQELFAMESADDVTTAIRKNSKYVNVSTFLKAGAYCLHKDYTQYAMDEHKKENFVEFFTELDLLANDSLALEGIVSAIHDKKIILEHSITYNMEL</sequence>
<protein>
    <submittedName>
        <fullName evidence="1">Uncharacterized protein</fullName>
    </submittedName>
</protein>
<gene>
    <name evidence="1" type="ORF">Lbru_1286</name>
</gene>
<keyword evidence="2" id="KW-1185">Reference proteome</keyword>
<accession>A0A0W0SNW8</accession>
<comment type="caution">
    <text evidence="1">The sequence shown here is derived from an EMBL/GenBank/DDBJ whole genome shotgun (WGS) entry which is preliminary data.</text>
</comment>
<reference evidence="1 2" key="1">
    <citation type="submission" date="2015-11" db="EMBL/GenBank/DDBJ databases">
        <title>Genomic analysis of 38 Legionella species identifies large and diverse effector repertoires.</title>
        <authorList>
            <person name="Burstein D."/>
            <person name="Amaro F."/>
            <person name="Zusman T."/>
            <person name="Lifshitz Z."/>
            <person name="Cohen O."/>
            <person name="Gilbert J.A."/>
            <person name="Pupko T."/>
            <person name="Shuman H.A."/>
            <person name="Segal G."/>
        </authorList>
    </citation>
    <scope>NUCLEOTIDE SEQUENCE [LARGE SCALE GENOMIC DNA]</scope>
    <source>
        <strain evidence="1 2">ATCC 43878</strain>
    </source>
</reference>
<proteinExistence type="predicted"/>
<dbReference type="EMBL" id="LNXV01000008">
    <property type="protein sequence ID" value="KTC85071.1"/>
    <property type="molecule type" value="Genomic_DNA"/>
</dbReference>
<dbReference type="PATRIC" id="fig|29422.6.peg.1362"/>
<organism evidence="1 2">
    <name type="scientific">Legionella brunensis</name>
    <dbReference type="NCBI Taxonomy" id="29422"/>
    <lineage>
        <taxon>Bacteria</taxon>
        <taxon>Pseudomonadati</taxon>
        <taxon>Pseudomonadota</taxon>
        <taxon>Gammaproteobacteria</taxon>
        <taxon>Legionellales</taxon>
        <taxon>Legionellaceae</taxon>
        <taxon>Legionella</taxon>
    </lineage>
</organism>